<protein>
    <submittedName>
        <fullName evidence="1">Uncharacterized protein</fullName>
    </submittedName>
</protein>
<proteinExistence type="predicted"/>
<reference evidence="2" key="1">
    <citation type="journal article" date="2020" name="Nat. Commun.">
        <title>Genome assembly of wild tea tree DASZ reveals pedigree and selection history of tea varieties.</title>
        <authorList>
            <person name="Zhang W."/>
            <person name="Zhang Y."/>
            <person name="Qiu H."/>
            <person name="Guo Y."/>
            <person name="Wan H."/>
            <person name="Zhang X."/>
            <person name="Scossa F."/>
            <person name="Alseekh S."/>
            <person name="Zhang Q."/>
            <person name="Wang P."/>
            <person name="Xu L."/>
            <person name="Schmidt M.H."/>
            <person name="Jia X."/>
            <person name="Li D."/>
            <person name="Zhu A."/>
            <person name="Guo F."/>
            <person name="Chen W."/>
            <person name="Ni D."/>
            <person name="Usadel B."/>
            <person name="Fernie A.R."/>
            <person name="Wen W."/>
        </authorList>
    </citation>
    <scope>NUCLEOTIDE SEQUENCE [LARGE SCALE GENOMIC DNA]</scope>
    <source>
        <strain evidence="2">cv. G240</strain>
    </source>
</reference>
<evidence type="ECO:0000313" key="2">
    <source>
        <dbReference type="Proteomes" id="UP000593564"/>
    </source>
</evidence>
<reference evidence="1 2" key="2">
    <citation type="submission" date="2020-07" db="EMBL/GenBank/DDBJ databases">
        <title>Genome assembly of wild tea tree DASZ reveals pedigree and selection history of tea varieties.</title>
        <authorList>
            <person name="Zhang W."/>
        </authorList>
    </citation>
    <scope>NUCLEOTIDE SEQUENCE [LARGE SCALE GENOMIC DNA]</scope>
    <source>
        <strain evidence="2">cv. G240</strain>
        <tissue evidence="1">Leaf</tissue>
    </source>
</reference>
<dbReference type="EMBL" id="JACBKZ010000007">
    <property type="protein sequence ID" value="KAF5946210.1"/>
    <property type="molecule type" value="Genomic_DNA"/>
</dbReference>
<sequence length="205" mass="23027">MIINGSNFIIASNTTKFNEEQPSGERCISKPKPERIPSYRRCKISTGIEVPRSGVSYVDVLALEARDAISLGTHHRDLSLHKLHHRDFLCHTDKKCNRVSCSSYCRRFRCINIYIGHPRPCDRSKWIPTATAAATTTIGTVVDIAFDRAGRHGVPVDVRPGSNFRDHPLAPTMAQLPPIPLEVMNLEFIIGFRIEHNKKVPSSML</sequence>
<comment type="caution">
    <text evidence="1">The sequence shown here is derived from an EMBL/GenBank/DDBJ whole genome shotgun (WGS) entry which is preliminary data.</text>
</comment>
<dbReference type="AlphaFoldDB" id="A0A7J7GZW4"/>
<accession>A0A7J7GZW4</accession>
<gene>
    <name evidence="1" type="ORF">HYC85_016438</name>
</gene>
<keyword evidence="2" id="KW-1185">Reference proteome</keyword>
<dbReference type="Proteomes" id="UP000593564">
    <property type="component" value="Unassembled WGS sequence"/>
</dbReference>
<name>A0A7J7GZW4_CAMSI</name>
<evidence type="ECO:0000313" key="1">
    <source>
        <dbReference type="EMBL" id="KAF5946210.1"/>
    </source>
</evidence>
<organism evidence="1 2">
    <name type="scientific">Camellia sinensis</name>
    <name type="common">Tea plant</name>
    <name type="synonym">Thea sinensis</name>
    <dbReference type="NCBI Taxonomy" id="4442"/>
    <lineage>
        <taxon>Eukaryota</taxon>
        <taxon>Viridiplantae</taxon>
        <taxon>Streptophyta</taxon>
        <taxon>Embryophyta</taxon>
        <taxon>Tracheophyta</taxon>
        <taxon>Spermatophyta</taxon>
        <taxon>Magnoliopsida</taxon>
        <taxon>eudicotyledons</taxon>
        <taxon>Gunneridae</taxon>
        <taxon>Pentapetalae</taxon>
        <taxon>asterids</taxon>
        <taxon>Ericales</taxon>
        <taxon>Theaceae</taxon>
        <taxon>Camellia</taxon>
    </lineage>
</organism>